<dbReference type="EMBL" id="FNJB01000005">
    <property type="protein sequence ID" value="SDO83652.1"/>
    <property type="molecule type" value="Genomic_DNA"/>
</dbReference>
<evidence type="ECO:0000256" key="7">
    <source>
        <dbReference type="ARBA" id="ARBA00093796"/>
    </source>
</evidence>
<dbReference type="OrthoDB" id="3829284at2"/>
<dbReference type="STRING" id="504798.SAMN05421871_102102"/>
<comment type="similarity">
    <text evidence="6">Belongs to the BsaP family.</text>
</comment>
<dbReference type="Pfam" id="PF26519">
    <property type="entry name" value="BsaP"/>
    <property type="match status" value="1"/>
</dbReference>
<reference evidence="10" key="1">
    <citation type="submission" date="2016-10" db="EMBL/GenBank/DDBJ databases">
        <authorList>
            <person name="Varghese N."/>
            <person name="Submissions S."/>
        </authorList>
    </citation>
    <scope>NUCLEOTIDE SEQUENCE [LARGE SCALE GENOMIC DNA]</scope>
    <source>
        <strain evidence="10">IBRC-M 10655</strain>
    </source>
</reference>
<evidence type="ECO:0000256" key="5">
    <source>
        <dbReference type="ARBA" id="ARBA00093761"/>
    </source>
</evidence>
<keyword evidence="2" id="KW-0479">Metal-binding</keyword>
<evidence type="ECO:0000256" key="1">
    <source>
        <dbReference type="ARBA" id="ARBA00001915"/>
    </source>
</evidence>
<gene>
    <name evidence="9" type="ORF">SAMN05192558_10552</name>
</gene>
<evidence type="ECO:0000256" key="4">
    <source>
        <dbReference type="ARBA" id="ARBA00023004"/>
    </source>
</evidence>
<keyword evidence="4" id="KW-0408">Iron</keyword>
<dbReference type="RefSeq" id="WP_091374488.1">
    <property type="nucleotide sequence ID" value="NZ_FNDV01000002.1"/>
</dbReference>
<evidence type="ECO:0000256" key="3">
    <source>
        <dbReference type="ARBA" id="ARBA00022756"/>
    </source>
</evidence>
<comment type="function">
    <text evidence="5">Required for the activity of the biotin synthase BioB.</text>
</comment>
<keyword evidence="10" id="KW-1185">Reference proteome</keyword>
<accession>A0A1H0MTF7</accession>
<protein>
    <recommendedName>
        <fullName evidence="7">Biotin synthase auxiliary protein</fullName>
    </recommendedName>
</protein>
<name>A0A1H0MTF7_9PSEU</name>
<sequence length="68" mass="7228">MTFCVHCGRPPADGDHTPCRGGRAALEPPRFCGECARRMIVQITPAGWSARCSRHGESTSAGTLALTD</sequence>
<dbReference type="AlphaFoldDB" id="A0A1H0MTF7"/>
<keyword evidence="3" id="KW-0093">Biotin biosynthesis</keyword>
<dbReference type="InterPro" id="IPR058605">
    <property type="entry name" value="BsaP_C"/>
</dbReference>
<evidence type="ECO:0000259" key="8">
    <source>
        <dbReference type="Pfam" id="PF26519"/>
    </source>
</evidence>
<comment type="cofactor">
    <cofactor evidence="1">
        <name>iron-sulfur cluster</name>
        <dbReference type="ChEBI" id="CHEBI:30408"/>
    </cofactor>
</comment>
<evidence type="ECO:0000256" key="2">
    <source>
        <dbReference type="ARBA" id="ARBA00022723"/>
    </source>
</evidence>
<feature type="domain" description="Biotin synthase auxiliary protein C-terminal" evidence="8">
    <location>
        <begin position="39"/>
        <end position="61"/>
    </location>
</feature>
<evidence type="ECO:0000313" key="10">
    <source>
        <dbReference type="Proteomes" id="UP000199651"/>
    </source>
</evidence>
<dbReference type="Proteomes" id="UP000199651">
    <property type="component" value="Unassembled WGS sequence"/>
</dbReference>
<evidence type="ECO:0000313" key="9">
    <source>
        <dbReference type="EMBL" id="SDO83652.1"/>
    </source>
</evidence>
<evidence type="ECO:0000256" key="6">
    <source>
        <dbReference type="ARBA" id="ARBA00093780"/>
    </source>
</evidence>
<proteinExistence type="inferred from homology"/>
<organism evidence="9 10">
    <name type="scientific">Actinokineospora alba</name>
    <dbReference type="NCBI Taxonomy" id="504798"/>
    <lineage>
        <taxon>Bacteria</taxon>
        <taxon>Bacillati</taxon>
        <taxon>Actinomycetota</taxon>
        <taxon>Actinomycetes</taxon>
        <taxon>Pseudonocardiales</taxon>
        <taxon>Pseudonocardiaceae</taxon>
        <taxon>Actinokineospora</taxon>
    </lineage>
</organism>